<gene>
    <name evidence="1" type="ORF">SCHCODRAFT_112642</name>
</gene>
<evidence type="ECO:0000313" key="2">
    <source>
        <dbReference type="Proteomes" id="UP000007431"/>
    </source>
</evidence>
<dbReference type="OMA" id="CSTCNAN"/>
<dbReference type="Gene3D" id="3.30.710.10">
    <property type="entry name" value="Potassium Channel Kv1.1, Chain A"/>
    <property type="match status" value="1"/>
</dbReference>
<accession>D8QFK5</accession>
<dbReference type="Proteomes" id="UP000007431">
    <property type="component" value="Unassembled WGS sequence"/>
</dbReference>
<dbReference type="AlphaFoldDB" id="D8QFK5"/>
<keyword evidence="2" id="KW-1185">Reference proteome</keyword>
<dbReference type="InParanoid" id="D8QFK5"/>
<name>D8QFK5_SCHCM</name>
<feature type="non-terminal residue" evidence="1">
    <location>
        <position position="393"/>
    </location>
</feature>
<dbReference type="OrthoDB" id="3893071at2759"/>
<proteinExistence type="predicted"/>
<dbReference type="HOGENOM" id="CLU_809315_0_0_1"/>
<protein>
    <recommendedName>
        <fullName evidence="3">BTB domain-containing protein</fullName>
    </recommendedName>
</protein>
<sequence length="393" mass="45142">MPEFCAFPPLNSHSHLRLISYRLPSFALSLIAAALNVFPQVMEEQSMEEQRTEEQRIEDLWFDDGDIRIAVGDQVCCVHRSALAEASPVLRDMFDFPQPPGDDPSRPPLFTFPDRPDQVLHWLKAMLLPGYFERYPQRIHKDKLLAVLCLSHKYLVDTLRQRCLLHLGRKFGTSLRTQNRWPWYFDDYEREMTIITDEMFDRDFLCALLPIAREVGALWILPALFYDLHFIASTEETWLDSPGVPLSEQDKARLELIEVICDAHFSMLNLAKAMEEGPCPAVPTCCMRQAGNLREIFWGELREPLIARPFSFMKIEAVWTRSDSDSPPAEDSPAHTLASEIVSHSSLCAVCQNVVVRRFYGNACKSIWEALPVVLGIGSWDELRRAKAQDMRE</sequence>
<dbReference type="GeneID" id="9592104"/>
<dbReference type="EMBL" id="GL377311">
    <property type="protein sequence ID" value="EFI93431.1"/>
    <property type="molecule type" value="Genomic_DNA"/>
</dbReference>
<evidence type="ECO:0008006" key="3">
    <source>
        <dbReference type="Google" id="ProtNLM"/>
    </source>
</evidence>
<evidence type="ECO:0000313" key="1">
    <source>
        <dbReference type="EMBL" id="EFI93431.1"/>
    </source>
</evidence>
<organism evidence="2">
    <name type="scientific">Schizophyllum commune (strain H4-8 / FGSC 9210)</name>
    <name type="common">Split gill fungus</name>
    <dbReference type="NCBI Taxonomy" id="578458"/>
    <lineage>
        <taxon>Eukaryota</taxon>
        <taxon>Fungi</taxon>
        <taxon>Dikarya</taxon>
        <taxon>Basidiomycota</taxon>
        <taxon>Agaricomycotina</taxon>
        <taxon>Agaricomycetes</taxon>
        <taxon>Agaricomycetidae</taxon>
        <taxon>Agaricales</taxon>
        <taxon>Schizophyllaceae</taxon>
        <taxon>Schizophyllum</taxon>
    </lineage>
</organism>
<reference evidence="1 2" key="1">
    <citation type="journal article" date="2010" name="Nat. Biotechnol.">
        <title>Genome sequence of the model mushroom Schizophyllum commune.</title>
        <authorList>
            <person name="Ohm R.A."/>
            <person name="de Jong J.F."/>
            <person name="Lugones L.G."/>
            <person name="Aerts A."/>
            <person name="Kothe E."/>
            <person name="Stajich J.E."/>
            <person name="de Vries R.P."/>
            <person name="Record E."/>
            <person name="Levasseur A."/>
            <person name="Baker S.E."/>
            <person name="Bartholomew K.A."/>
            <person name="Coutinho P.M."/>
            <person name="Erdmann S."/>
            <person name="Fowler T.J."/>
            <person name="Gathman A.C."/>
            <person name="Lombard V."/>
            <person name="Henrissat B."/>
            <person name="Knabe N."/>
            <person name="Kuees U."/>
            <person name="Lilly W.W."/>
            <person name="Lindquist E."/>
            <person name="Lucas S."/>
            <person name="Magnuson J.K."/>
            <person name="Piumi F."/>
            <person name="Raudaskoski M."/>
            <person name="Salamov A."/>
            <person name="Schmutz J."/>
            <person name="Schwarze F.W.M.R."/>
            <person name="vanKuyk P.A."/>
            <person name="Horton J.S."/>
            <person name="Grigoriev I.V."/>
            <person name="Woesten H.A.B."/>
        </authorList>
    </citation>
    <scope>NUCLEOTIDE SEQUENCE [LARGE SCALE GENOMIC DNA]</scope>
    <source>
        <strain evidence="2">H4-8 / FGSC 9210</strain>
    </source>
</reference>
<dbReference type="VEuPathDB" id="FungiDB:SCHCODRAFT_02638708"/>
<dbReference type="SUPFAM" id="SSF54695">
    <property type="entry name" value="POZ domain"/>
    <property type="match status" value="1"/>
</dbReference>
<dbReference type="CDD" id="cd18186">
    <property type="entry name" value="BTB_POZ_ZBTB_KLHL-like"/>
    <property type="match status" value="1"/>
</dbReference>
<dbReference type="InterPro" id="IPR011333">
    <property type="entry name" value="SKP1/BTB/POZ_sf"/>
</dbReference>
<dbReference type="KEGG" id="scm:SCHCO_02638708"/>